<protein>
    <submittedName>
        <fullName evidence="1">Uncharacterized protein</fullName>
    </submittedName>
</protein>
<organism evidence="1">
    <name type="scientific">marine metagenome</name>
    <dbReference type="NCBI Taxonomy" id="408172"/>
    <lineage>
        <taxon>unclassified sequences</taxon>
        <taxon>metagenomes</taxon>
        <taxon>ecological metagenomes</taxon>
    </lineage>
</organism>
<dbReference type="EMBL" id="UINC01124568">
    <property type="protein sequence ID" value="SVD01803.1"/>
    <property type="molecule type" value="Genomic_DNA"/>
</dbReference>
<accession>A0A382RVY3</accession>
<proteinExistence type="predicted"/>
<sequence>FFVNHPPVAEDDSTTTVEDTPVTIHVLTNDSDGNGNDLTISKIIQPAHGTVVRSMEVGPVGLIYTPYQDYNTEVEGQKDEFTYTADDGHGGKSSATVRVSVSAVNDKPEIFAHPKYVIDEDNELVFSSSLGRRIAVNDRDLEETENGTLIVNLSAVGSVILNPDGNVTITDGADSTSSITFTGDLGAINAAIDGLRYSPVEDASGEGAGSLTITVNDQGYTGGDPESAQHNIQIDIRQVNDRPVLSDIESDTLSYKEDGGPVQVSATLKVGDAEGNIAGAIVKIKNHAPGDLLGYNNGQDAADISVSFNSTTGILTL</sequence>
<dbReference type="AlphaFoldDB" id="A0A382RVY3"/>
<dbReference type="Gene3D" id="2.60.40.3440">
    <property type="match status" value="1"/>
</dbReference>
<evidence type="ECO:0000313" key="1">
    <source>
        <dbReference type="EMBL" id="SVD01803.1"/>
    </source>
</evidence>
<gene>
    <name evidence="1" type="ORF">METZ01_LOCUS354657</name>
</gene>
<name>A0A382RVY3_9ZZZZ</name>
<dbReference type="Pfam" id="PF17963">
    <property type="entry name" value="Big_9"/>
    <property type="match status" value="1"/>
</dbReference>
<feature type="non-terminal residue" evidence="1">
    <location>
        <position position="1"/>
    </location>
</feature>
<feature type="non-terminal residue" evidence="1">
    <location>
        <position position="317"/>
    </location>
</feature>
<reference evidence="1" key="1">
    <citation type="submission" date="2018-05" db="EMBL/GenBank/DDBJ databases">
        <authorList>
            <person name="Lanie J.A."/>
            <person name="Ng W.-L."/>
            <person name="Kazmierczak K.M."/>
            <person name="Andrzejewski T.M."/>
            <person name="Davidsen T.M."/>
            <person name="Wayne K.J."/>
            <person name="Tettelin H."/>
            <person name="Glass J.I."/>
            <person name="Rusch D."/>
            <person name="Podicherti R."/>
            <person name="Tsui H.-C.T."/>
            <person name="Winkler M.E."/>
        </authorList>
    </citation>
    <scope>NUCLEOTIDE SEQUENCE</scope>
</reference>